<evidence type="ECO:0000259" key="9">
    <source>
        <dbReference type="SMART" id="SM00359"/>
    </source>
</evidence>
<keyword evidence="7 8" id="KW-0067">ATP-binding</keyword>
<dbReference type="CDD" id="cd21157">
    <property type="entry name" value="PUA_G5K"/>
    <property type="match status" value="1"/>
</dbReference>
<comment type="similarity">
    <text evidence="8">Belongs to the glutamate 5-kinase family.</text>
</comment>
<dbReference type="GO" id="GO:0055129">
    <property type="term" value="P:L-proline biosynthetic process"/>
    <property type="evidence" value="ECO:0007669"/>
    <property type="project" value="UniProtKB-UniRule"/>
</dbReference>
<dbReference type="Gene3D" id="3.40.1160.10">
    <property type="entry name" value="Acetylglutamate kinase-like"/>
    <property type="match status" value="1"/>
</dbReference>
<dbReference type="InterPro" id="IPR001048">
    <property type="entry name" value="Asp/Glu/Uridylate_kinase"/>
</dbReference>
<dbReference type="UniPathway" id="UPA00098">
    <property type="reaction ID" value="UER00359"/>
</dbReference>
<dbReference type="Pfam" id="PF01472">
    <property type="entry name" value="PUA"/>
    <property type="match status" value="1"/>
</dbReference>
<comment type="catalytic activity">
    <reaction evidence="8">
        <text>L-glutamate + ATP = L-glutamyl 5-phosphate + ADP</text>
        <dbReference type="Rhea" id="RHEA:14877"/>
        <dbReference type="ChEBI" id="CHEBI:29985"/>
        <dbReference type="ChEBI" id="CHEBI:30616"/>
        <dbReference type="ChEBI" id="CHEBI:58274"/>
        <dbReference type="ChEBI" id="CHEBI:456216"/>
        <dbReference type="EC" id="2.7.2.11"/>
    </reaction>
</comment>
<dbReference type="NCBIfam" id="TIGR01027">
    <property type="entry name" value="proB"/>
    <property type="match status" value="1"/>
</dbReference>
<comment type="pathway">
    <text evidence="8">Amino-acid biosynthesis; L-proline biosynthesis; L-glutamate 5-semialdehyde from L-glutamate: step 1/2.</text>
</comment>
<organism evidence="10 11">
    <name type="scientific">Candidatus Colwellbacteria bacterium RIFCSPHIGHO2_12_FULL_44_17</name>
    <dbReference type="NCBI Taxonomy" id="1797689"/>
    <lineage>
        <taxon>Bacteria</taxon>
        <taxon>Candidatus Colwelliibacteriota</taxon>
    </lineage>
</organism>
<dbReference type="GO" id="GO:0004349">
    <property type="term" value="F:glutamate 5-kinase activity"/>
    <property type="evidence" value="ECO:0007669"/>
    <property type="project" value="UniProtKB-UniRule"/>
</dbReference>
<dbReference type="CDD" id="cd04242">
    <property type="entry name" value="AAK_G5K_ProB"/>
    <property type="match status" value="1"/>
</dbReference>
<dbReference type="SUPFAM" id="SSF88697">
    <property type="entry name" value="PUA domain-like"/>
    <property type="match status" value="1"/>
</dbReference>
<dbReference type="InterPro" id="IPR036974">
    <property type="entry name" value="PUA_sf"/>
</dbReference>
<evidence type="ECO:0000256" key="4">
    <source>
        <dbReference type="ARBA" id="ARBA00022679"/>
    </source>
</evidence>
<dbReference type="SMART" id="SM00359">
    <property type="entry name" value="PUA"/>
    <property type="match status" value="1"/>
</dbReference>
<dbReference type="Proteomes" id="UP000178515">
    <property type="component" value="Unassembled WGS sequence"/>
</dbReference>
<keyword evidence="1 8" id="KW-0963">Cytoplasm</keyword>
<evidence type="ECO:0000256" key="7">
    <source>
        <dbReference type="ARBA" id="ARBA00022840"/>
    </source>
</evidence>
<evidence type="ECO:0000256" key="3">
    <source>
        <dbReference type="ARBA" id="ARBA00022650"/>
    </source>
</evidence>
<dbReference type="PANTHER" id="PTHR43654:SF1">
    <property type="entry name" value="ISOPENTENYL PHOSPHATE KINASE"/>
    <property type="match status" value="1"/>
</dbReference>
<dbReference type="EMBL" id="MHIX01000034">
    <property type="protein sequence ID" value="OGY58778.1"/>
    <property type="molecule type" value="Genomic_DNA"/>
</dbReference>
<feature type="binding site" evidence="8">
    <location>
        <position position="48"/>
    </location>
    <ligand>
        <name>substrate</name>
    </ligand>
</feature>
<dbReference type="STRING" id="1797689.A3F24_01230"/>
<dbReference type="PROSITE" id="PS50890">
    <property type="entry name" value="PUA"/>
    <property type="match status" value="1"/>
</dbReference>
<comment type="caution">
    <text evidence="8">Lacks conserved residue(s) required for the propagation of feature annotation.</text>
</comment>
<evidence type="ECO:0000256" key="6">
    <source>
        <dbReference type="ARBA" id="ARBA00022777"/>
    </source>
</evidence>
<dbReference type="SUPFAM" id="SSF53633">
    <property type="entry name" value="Carbamate kinase-like"/>
    <property type="match status" value="1"/>
</dbReference>
<dbReference type="InterPro" id="IPR011529">
    <property type="entry name" value="Glu_5kinase"/>
</dbReference>
<dbReference type="HAMAP" id="MF_00456">
    <property type="entry name" value="ProB"/>
    <property type="match status" value="1"/>
</dbReference>
<keyword evidence="6 8" id="KW-0418">Kinase</keyword>
<dbReference type="PIRSF" id="PIRSF000729">
    <property type="entry name" value="GK"/>
    <property type="match status" value="1"/>
</dbReference>
<evidence type="ECO:0000313" key="10">
    <source>
        <dbReference type="EMBL" id="OGY58778.1"/>
    </source>
</evidence>
<dbReference type="PANTHER" id="PTHR43654">
    <property type="entry name" value="GLUTAMATE 5-KINASE"/>
    <property type="match status" value="1"/>
</dbReference>
<evidence type="ECO:0000313" key="11">
    <source>
        <dbReference type="Proteomes" id="UP000178515"/>
    </source>
</evidence>
<dbReference type="EC" id="2.7.2.11" evidence="8"/>
<dbReference type="InterPro" id="IPR015947">
    <property type="entry name" value="PUA-like_sf"/>
</dbReference>
<dbReference type="InterPro" id="IPR041739">
    <property type="entry name" value="G5K_ProB"/>
</dbReference>
<keyword evidence="2 8" id="KW-0028">Amino-acid biosynthesis</keyword>
<dbReference type="InterPro" id="IPR005715">
    <property type="entry name" value="Glu_5kinase/COase_Synthase"/>
</dbReference>
<protein>
    <recommendedName>
        <fullName evidence="8">Glutamate 5-kinase</fullName>
        <ecNumber evidence="8">2.7.2.11</ecNumber>
    </recommendedName>
    <alternativeName>
        <fullName evidence="8">Gamma-glutamyl kinase</fullName>
        <shortName evidence="8">GK</shortName>
    </alternativeName>
</protein>
<dbReference type="InterPro" id="IPR002478">
    <property type="entry name" value="PUA"/>
</dbReference>
<keyword evidence="3 8" id="KW-0641">Proline biosynthesis</keyword>
<proteinExistence type="inferred from homology"/>
<dbReference type="PRINTS" id="PR00474">
    <property type="entry name" value="GLU5KINASE"/>
</dbReference>
<evidence type="ECO:0000256" key="5">
    <source>
        <dbReference type="ARBA" id="ARBA00022741"/>
    </source>
</evidence>
<sequence length="357" mass="39331">MYKRIVVKIGTKVLSRENGHINESVLENIVGQISDLKKSGVEIVLITSGAVASGRGLFKLAGKIETVTDKQVFAAIGQVKLMEIYAKLFEKRNYLCAQILVTKEDFRDRGHYHNMRRCFLNLLRDGVVPIVNENDVVAIKELVFTDNDELAGLIAAQLEADALIILTSVDGVLDGSPSNPSSKTIPEIDFKNITSFQRYVVQEKTDVGRGGMTTKFAIAKKLVSSGITVHIARGTRKNVLRNIVTNRAVGTKFVPLKKTSSVKRRLAYSEGLTAGALVVNKRAGDMLISKEHSMSLLPVGITKIEGDFKKGDVIEIRDICNKKIGFGISAYDSDKIKEMVGKKGGRPVVHYDYMFIE</sequence>
<dbReference type="AlphaFoldDB" id="A0A1G1Z2B6"/>
<dbReference type="GO" id="GO:0003723">
    <property type="term" value="F:RNA binding"/>
    <property type="evidence" value="ECO:0007669"/>
    <property type="project" value="InterPro"/>
</dbReference>
<dbReference type="GO" id="GO:0005829">
    <property type="term" value="C:cytosol"/>
    <property type="evidence" value="ECO:0007669"/>
    <property type="project" value="TreeGrafter"/>
</dbReference>
<comment type="subcellular location">
    <subcellularLocation>
        <location evidence="8">Cytoplasm</location>
    </subcellularLocation>
</comment>
<comment type="caution">
    <text evidence="10">The sequence shown here is derived from an EMBL/GenBank/DDBJ whole genome shotgun (WGS) entry which is preliminary data.</text>
</comment>
<feature type="domain" description="PUA" evidence="9">
    <location>
        <begin position="275"/>
        <end position="349"/>
    </location>
</feature>
<evidence type="ECO:0000256" key="8">
    <source>
        <dbReference type="HAMAP-Rule" id="MF_00456"/>
    </source>
</evidence>
<keyword evidence="4 8" id="KW-0808">Transferase</keyword>
<reference evidence="10 11" key="1">
    <citation type="journal article" date="2016" name="Nat. Commun.">
        <title>Thousands of microbial genomes shed light on interconnected biogeochemical processes in an aquifer system.</title>
        <authorList>
            <person name="Anantharaman K."/>
            <person name="Brown C.T."/>
            <person name="Hug L.A."/>
            <person name="Sharon I."/>
            <person name="Castelle C.J."/>
            <person name="Probst A.J."/>
            <person name="Thomas B.C."/>
            <person name="Singh A."/>
            <person name="Wilkins M.J."/>
            <person name="Karaoz U."/>
            <person name="Brodie E.L."/>
            <person name="Williams K.H."/>
            <person name="Hubbard S.S."/>
            <person name="Banfield J.F."/>
        </authorList>
    </citation>
    <scope>NUCLEOTIDE SEQUENCE [LARGE SCALE GENOMIC DNA]</scope>
</reference>
<dbReference type="InterPro" id="IPR001057">
    <property type="entry name" value="Glu/AcGlu_kinase"/>
</dbReference>
<feature type="binding site" evidence="8">
    <location>
        <position position="135"/>
    </location>
    <ligand>
        <name>substrate</name>
    </ligand>
</feature>
<accession>A0A1G1Z2B6</accession>
<evidence type="ECO:0000256" key="2">
    <source>
        <dbReference type="ARBA" id="ARBA00022605"/>
    </source>
</evidence>
<name>A0A1G1Z2B6_9BACT</name>
<feature type="binding site" evidence="8">
    <location>
        <position position="147"/>
    </location>
    <ligand>
        <name>substrate</name>
    </ligand>
</feature>
<dbReference type="InterPro" id="IPR036393">
    <property type="entry name" value="AceGlu_kinase-like_sf"/>
</dbReference>
<dbReference type="Pfam" id="PF00696">
    <property type="entry name" value="AA_kinase"/>
    <property type="match status" value="1"/>
</dbReference>
<comment type="function">
    <text evidence="8">Catalyzes the transfer of a phosphate group to glutamate to form L-glutamate 5-phosphate.</text>
</comment>
<dbReference type="Gene3D" id="2.30.130.10">
    <property type="entry name" value="PUA domain"/>
    <property type="match status" value="1"/>
</dbReference>
<keyword evidence="5 8" id="KW-0547">Nucleotide-binding</keyword>
<dbReference type="GO" id="GO:0005524">
    <property type="term" value="F:ATP binding"/>
    <property type="evidence" value="ECO:0007669"/>
    <property type="project" value="UniProtKB-KW"/>
</dbReference>
<evidence type="ECO:0000256" key="1">
    <source>
        <dbReference type="ARBA" id="ARBA00022490"/>
    </source>
</evidence>
<gene>
    <name evidence="8" type="primary">proB</name>
    <name evidence="10" type="ORF">A3F24_01230</name>
</gene>
<feature type="binding site" evidence="8">
    <location>
        <position position="8"/>
    </location>
    <ligand>
        <name>ATP</name>
        <dbReference type="ChEBI" id="CHEBI:30616"/>
    </ligand>
</feature>
<dbReference type="FunFam" id="3.40.1160.10:FF:000006">
    <property type="entry name" value="Glutamate 5-kinase"/>
    <property type="match status" value="1"/>
</dbReference>